<sequence length="224" mass="26211">MKHIPEELFDYLISVSDEAALVVLSCTSWYWRERVSSRQAWWRWRFAQQFSLQDARERKWLRLHPVWSLEQLCWDGVEAKHTKIVEAWQGEYLVLGTRCNKHGTSVVSVLNVYENWLVCQQAPSEDSEPPTHRLYSAATQRDEEDEYDEPDPMETPSLVLLQISSDALNVSLEEKWSSDVKAAKVWPIISRNMLCVDHKDATQTLLNLADGSVVHRVLLRCWYY</sequence>
<reference evidence="2" key="1">
    <citation type="journal article" date="2018" name="Nat. Microbiol.">
        <title>Leveraging single-cell genomics to expand the fungal tree of life.</title>
        <authorList>
            <person name="Ahrendt S.R."/>
            <person name="Quandt C.A."/>
            <person name="Ciobanu D."/>
            <person name="Clum A."/>
            <person name="Salamov A."/>
            <person name="Andreopoulos B."/>
            <person name="Cheng J.F."/>
            <person name="Woyke T."/>
            <person name="Pelin A."/>
            <person name="Henrissat B."/>
            <person name="Reynolds N.K."/>
            <person name="Benny G.L."/>
            <person name="Smith M.E."/>
            <person name="James T.Y."/>
            <person name="Grigoriev I.V."/>
        </authorList>
    </citation>
    <scope>NUCLEOTIDE SEQUENCE [LARGE SCALE GENOMIC DNA]</scope>
    <source>
        <strain evidence="2">RSA 1356</strain>
    </source>
</reference>
<accession>A0A4P9XFU2</accession>
<dbReference type="EMBL" id="KZ993719">
    <property type="protein sequence ID" value="RKP04452.1"/>
    <property type="molecule type" value="Genomic_DNA"/>
</dbReference>
<dbReference type="Proteomes" id="UP000271241">
    <property type="component" value="Unassembled WGS sequence"/>
</dbReference>
<evidence type="ECO:0008006" key="3">
    <source>
        <dbReference type="Google" id="ProtNLM"/>
    </source>
</evidence>
<evidence type="ECO:0000313" key="2">
    <source>
        <dbReference type="Proteomes" id="UP000271241"/>
    </source>
</evidence>
<protein>
    <recommendedName>
        <fullName evidence="3">F-box domain-containing protein</fullName>
    </recommendedName>
</protein>
<name>A0A4P9XFU2_9FUNG</name>
<feature type="non-terminal residue" evidence="1">
    <location>
        <position position="224"/>
    </location>
</feature>
<proteinExistence type="predicted"/>
<evidence type="ECO:0000313" key="1">
    <source>
        <dbReference type="EMBL" id="RKP04452.1"/>
    </source>
</evidence>
<keyword evidence="2" id="KW-1185">Reference proteome</keyword>
<organism evidence="1 2">
    <name type="scientific">Thamnocephalis sphaerospora</name>
    <dbReference type="NCBI Taxonomy" id="78915"/>
    <lineage>
        <taxon>Eukaryota</taxon>
        <taxon>Fungi</taxon>
        <taxon>Fungi incertae sedis</taxon>
        <taxon>Zoopagomycota</taxon>
        <taxon>Zoopagomycotina</taxon>
        <taxon>Zoopagomycetes</taxon>
        <taxon>Zoopagales</taxon>
        <taxon>Sigmoideomycetaceae</taxon>
        <taxon>Thamnocephalis</taxon>
    </lineage>
</organism>
<dbReference type="AlphaFoldDB" id="A0A4P9XFU2"/>
<gene>
    <name evidence="1" type="ORF">THASP1DRAFT_26932</name>
</gene>